<dbReference type="PANTHER" id="PTHR11101">
    <property type="entry name" value="PHOSPHATE TRANSPORTER"/>
    <property type="match status" value="1"/>
</dbReference>
<dbReference type="KEGG" id="orz:FNH13_04105"/>
<keyword evidence="5 6" id="KW-0472">Membrane</keyword>
<keyword evidence="3 6" id="KW-0812">Transmembrane</keyword>
<evidence type="ECO:0000313" key="8">
    <source>
        <dbReference type="Proteomes" id="UP000315395"/>
    </source>
</evidence>
<dbReference type="PANTHER" id="PTHR11101:SF80">
    <property type="entry name" value="PHOSPHATE TRANSPORTER"/>
    <property type="match status" value="1"/>
</dbReference>
<dbReference type="Proteomes" id="UP000315395">
    <property type="component" value="Chromosome"/>
</dbReference>
<reference evidence="7 8" key="1">
    <citation type="submission" date="2019-07" db="EMBL/GenBank/DDBJ databases">
        <title>complete genome sequencing of Ornithinimicrobium sp. H23M54.</title>
        <authorList>
            <person name="Bae J.-W."/>
            <person name="Lee S.-Y."/>
        </authorList>
    </citation>
    <scope>NUCLEOTIDE SEQUENCE [LARGE SCALE GENOMIC DNA]</scope>
    <source>
        <strain evidence="7 8">H23M54</strain>
    </source>
</reference>
<evidence type="ECO:0000256" key="4">
    <source>
        <dbReference type="ARBA" id="ARBA00022989"/>
    </source>
</evidence>
<feature type="transmembrane region" description="Helical" evidence="6">
    <location>
        <begin position="195"/>
        <end position="223"/>
    </location>
</feature>
<evidence type="ECO:0000256" key="5">
    <source>
        <dbReference type="ARBA" id="ARBA00023136"/>
    </source>
</evidence>
<dbReference type="GO" id="GO:0035435">
    <property type="term" value="P:phosphate ion transmembrane transport"/>
    <property type="evidence" value="ECO:0007669"/>
    <property type="project" value="TreeGrafter"/>
</dbReference>
<evidence type="ECO:0000256" key="3">
    <source>
        <dbReference type="ARBA" id="ARBA00022692"/>
    </source>
</evidence>
<evidence type="ECO:0000256" key="2">
    <source>
        <dbReference type="ARBA" id="ARBA00022448"/>
    </source>
</evidence>
<evidence type="ECO:0000313" key="7">
    <source>
        <dbReference type="EMBL" id="QDO87622.1"/>
    </source>
</evidence>
<keyword evidence="2" id="KW-0813">Transport</keyword>
<dbReference type="OrthoDB" id="9779554at2"/>
<proteinExistence type="predicted"/>
<sequence>MLRAGGRGRRGHRRQGVLRVDWLPVALVLAAALIFAFSNGFQDASNSIAIPIATGSLSPRLAVTMAATLGLGGAVLGHTLADGFVEALVVPPSGAAGLSVIGAALVAATAWNLLMWWFGMPSSSTHALIGGLTGASLVAGTSVVWDGVWVTVTLPMLLSPLLGLVLACGALWLVARIVDTRSRTQVGRDMRGAQVAAAGAVALGNGLQDAAKTMAVVVVALTISGHASGETVPWWVVASVAVALSLGTYAGGWRIVRTLGRRIIRPAPDRAQGTVAQASTAAIQYLAAVLHLPVSSTHTVTAALVGAGLTGPRSALGWTVIRQILLVWVCTFPGAAALSALVCGVLLAL</sequence>
<comment type="subcellular location">
    <subcellularLocation>
        <location evidence="1">Membrane</location>
        <topology evidence="1">Multi-pass membrane protein</topology>
    </subcellularLocation>
</comment>
<organism evidence="7 8">
    <name type="scientific">Ornithinimicrobium ciconiae</name>
    <dbReference type="NCBI Taxonomy" id="2594265"/>
    <lineage>
        <taxon>Bacteria</taxon>
        <taxon>Bacillati</taxon>
        <taxon>Actinomycetota</taxon>
        <taxon>Actinomycetes</taxon>
        <taxon>Micrococcales</taxon>
        <taxon>Ornithinimicrobiaceae</taxon>
        <taxon>Ornithinimicrobium</taxon>
    </lineage>
</organism>
<dbReference type="EMBL" id="CP041616">
    <property type="protein sequence ID" value="QDO87622.1"/>
    <property type="molecule type" value="Genomic_DNA"/>
</dbReference>
<feature type="transmembrane region" description="Helical" evidence="6">
    <location>
        <begin position="157"/>
        <end position="175"/>
    </location>
</feature>
<feature type="transmembrane region" description="Helical" evidence="6">
    <location>
        <begin position="325"/>
        <end position="348"/>
    </location>
</feature>
<feature type="transmembrane region" description="Helical" evidence="6">
    <location>
        <begin position="235"/>
        <end position="256"/>
    </location>
</feature>
<accession>A0A516G814</accession>
<gene>
    <name evidence="7" type="ORF">FNH13_04105</name>
</gene>
<feature type="transmembrane region" description="Helical" evidence="6">
    <location>
        <begin position="61"/>
        <end position="81"/>
    </location>
</feature>
<dbReference type="GO" id="GO:0005315">
    <property type="term" value="F:phosphate transmembrane transporter activity"/>
    <property type="evidence" value="ECO:0007669"/>
    <property type="project" value="InterPro"/>
</dbReference>
<feature type="transmembrane region" description="Helical" evidence="6">
    <location>
        <begin position="22"/>
        <end position="41"/>
    </location>
</feature>
<protein>
    <submittedName>
        <fullName evidence="7">Inorganic phosphate transporter</fullName>
    </submittedName>
</protein>
<dbReference type="InterPro" id="IPR001204">
    <property type="entry name" value="Phos_transporter"/>
</dbReference>
<dbReference type="GO" id="GO:0016020">
    <property type="term" value="C:membrane"/>
    <property type="evidence" value="ECO:0007669"/>
    <property type="project" value="UniProtKB-SubCell"/>
</dbReference>
<feature type="transmembrane region" description="Helical" evidence="6">
    <location>
        <begin position="93"/>
        <end position="114"/>
    </location>
</feature>
<evidence type="ECO:0000256" key="1">
    <source>
        <dbReference type="ARBA" id="ARBA00004141"/>
    </source>
</evidence>
<evidence type="ECO:0000256" key="6">
    <source>
        <dbReference type="SAM" id="Phobius"/>
    </source>
</evidence>
<dbReference type="AlphaFoldDB" id="A0A516G814"/>
<keyword evidence="4 6" id="KW-1133">Transmembrane helix</keyword>
<dbReference type="Pfam" id="PF01384">
    <property type="entry name" value="PHO4"/>
    <property type="match status" value="1"/>
</dbReference>
<keyword evidence="8" id="KW-1185">Reference proteome</keyword>
<name>A0A516G814_9MICO</name>